<proteinExistence type="predicted"/>
<feature type="domain" description="OST48 middle" evidence="1">
    <location>
        <begin position="24"/>
        <end position="130"/>
    </location>
</feature>
<keyword evidence="3" id="KW-1185">Reference proteome</keyword>
<gene>
    <name evidence="2" type="ORF">EV421DRAFT_1903882</name>
</gene>
<sequence>MWPRGLSKNLRCCASYHEYYDFQRTNDPKVYSLVVSRSDPKEDAWEPYSDIKDTQLEFTILDPHIRTALPPVAGRPGVYSTQIRVRVRDRHSMFKSVIDYEPKGWTYLHHSITVAVVPPRHDGYPRILGAA</sequence>
<dbReference type="InterPro" id="IPR055459">
    <property type="entry name" value="OST48_MD"/>
</dbReference>
<accession>A0AA39JJI9</accession>
<protein>
    <submittedName>
        <fullName evidence="2">Oligosaccharyltransferase 48 kDa subunit beta-domain-containing protein</fullName>
    </submittedName>
</protein>
<dbReference type="AlphaFoldDB" id="A0AA39JJI9"/>
<evidence type="ECO:0000259" key="1">
    <source>
        <dbReference type="Pfam" id="PF23358"/>
    </source>
</evidence>
<reference evidence="2" key="1">
    <citation type="submission" date="2023-06" db="EMBL/GenBank/DDBJ databases">
        <authorList>
            <consortium name="Lawrence Berkeley National Laboratory"/>
            <person name="Ahrendt S."/>
            <person name="Sahu N."/>
            <person name="Indic B."/>
            <person name="Wong-Bajracharya J."/>
            <person name="Merenyi Z."/>
            <person name="Ke H.-M."/>
            <person name="Monk M."/>
            <person name="Kocsube S."/>
            <person name="Drula E."/>
            <person name="Lipzen A."/>
            <person name="Balint B."/>
            <person name="Henrissat B."/>
            <person name="Andreopoulos B."/>
            <person name="Martin F.M."/>
            <person name="Harder C.B."/>
            <person name="Rigling D."/>
            <person name="Ford K.L."/>
            <person name="Foster G.D."/>
            <person name="Pangilinan J."/>
            <person name="Papanicolaou A."/>
            <person name="Barry K."/>
            <person name="LaButti K."/>
            <person name="Viragh M."/>
            <person name="Koriabine M."/>
            <person name="Yan M."/>
            <person name="Riley R."/>
            <person name="Champramary S."/>
            <person name="Plett K.L."/>
            <person name="Tsai I.J."/>
            <person name="Slot J."/>
            <person name="Sipos G."/>
            <person name="Plett J."/>
            <person name="Nagy L.G."/>
            <person name="Grigoriev I.V."/>
        </authorList>
    </citation>
    <scope>NUCLEOTIDE SEQUENCE</scope>
    <source>
        <strain evidence="2">FPL87.14</strain>
    </source>
</reference>
<dbReference type="Pfam" id="PF23358">
    <property type="entry name" value="OST48_MD"/>
    <property type="match status" value="1"/>
</dbReference>
<dbReference type="PANTHER" id="PTHR10830:SF0">
    <property type="entry name" value="DOLICHYL-DIPHOSPHOOLIGOSACCHARIDE--PROTEIN GLYCOSYLTRANSFERASE 48 KDA SUBUNIT"/>
    <property type="match status" value="1"/>
</dbReference>
<dbReference type="GO" id="GO:0018279">
    <property type="term" value="P:protein N-linked glycosylation via asparagine"/>
    <property type="evidence" value="ECO:0007669"/>
    <property type="project" value="InterPro"/>
</dbReference>
<dbReference type="GO" id="GO:0008250">
    <property type="term" value="C:oligosaccharyltransferase complex"/>
    <property type="evidence" value="ECO:0007669"/>
    <property type="project" value="TreeGrafter"/>
</dbReference>
<dbReference type="PANTHER" id="PTHR10830">
    <property type="entry name" value="DOLICHYL-DIPHOSPHOOLIGOSACCHARIDE--PROTEIN GLYCOSYLTRANSFERASE 48 KDA SUBUNIT"/>
    <property type="match status" value="1"/>
</dbReference>
<name>A0AA39JJI9_9AGAR</name>
<dbReference type="EMBL" id="JAUEPT010000024">
    <property type="protein sequence ID" value="KAK0442916.1"/>
    <property type="molecule type" value="Genomic_DNA"/>
</dbReference>
<evidence type="ECO:0000313" key="3">
    <source>
        <dbReference type="Proteomes" id="UP001175226"/>
    </source>
</evidence>
<evidence type="ECO:0000313" key="2">
    <source>
        <dbReference type="EMBL" id="KAK0442916.1"/>
    </source>
</evidence>
<comment type="caution">
    <text evidence="2">The sequence shown here is derived from an EMBL/GenBank/DDBJ whole genome shotgun (WGS) entry which is preliminary data.</text>
</comment>
<dbReference type="InterPro" id="IPR005013">
    <property type="entry name" value="DDOST_48_kDa_subunit"/>
</dbReference>
<organism evidence="2 3">
    <name type="scientific">Armillaria borealis</name>
    <dbReference type="NCBI Taxonomy" id="47425"/>
    <lineage>
        <taxon>Eukaryota</taxon>
        <taxon>Fungi</taxon>
        <taxon>Dikarya</taxon>
        <taxon>Basidiomycota</taxon>
        <taxon>Agaricomycotina</taxon>
        <taxon>Agaricomycetes</taxon>
        <taxon>Agaricomycetidae</taxon>
        <taxon>Agaricales</taxon>
        <taxon>Marasmiineae</taxon>
        <taxon>Physalacriaceae</taxon>
        <taxon>Armillaria</taxon>
    </lineage>
</organism>
<dbReference type="Proteomes" id="UP001175226">
    <property type="component" value="Unassembled WGS sequence"/>
</dbReference>